<evidence type="ECO:0000256" key="2">
    <source>
        <dbReference type="PIRSR" id="PIRSR600246-2"/>
    </source>
</evidence>
<dbReference type="InterPro" id="IPR000246">
    <property type="entry name" value="Peptidase_T2"/>
</dbReference>
<reference evidence="5" key="1">
    <citation type="submission" date="2018-02" db="EMBL/GenBank/DDBJ databases">
        <title>Genome sequence of Desulfocucumis palustris strain NAW-5.</title>
        <authorList>
            <person name="Watanabe M."/>
            <person name="Kojima H."/>
            <person name="Fukui M."/>
        </authorList>
    </citation>
    <scope>NUCLEOTIDE SEQUENCE [LARGE SCALE GENOMIC DNA]</scope>
    <source>
        <strain evidence="5">NAW-5</strain>
    </source>
</reference>
<organism evidence="4 5">
    <name type="scientific">Desulfocucumis palustris</name>
    <dbReference type="NCBI Taxonomy" id="1898651"/>
    <lineage>
        <taxon>Bacteria</taxon>
        <taxon>Bacillati</taxon>
        <taxon>Bacillota</taxon>
        <taxon>Clostridia</taxon>
        <taxon>Eubacteriales</taxon>
        <taxon>Desulfocucumaceae</taxon>
        <taxon>Desulfocucumis</taxon>
    </lineage>
</organism>
<evidence type="ECO:0000313" key="5">
    <source>
        <dbReference type="Proteomes" id="UP000239549"/>
    </source>
</evidence>
<dbReference type="PANTHER" id="PTHR10188">
    <property type="entry name" value="L-ASPARAGINASE"/>
    <property type="match status" value="1"/>
</dbReference>
<sequence length="304" mass="31816">MNLIIVHGGVETGTGPPYLEALGKAALAGYKALSKSLLDAAEETIKILEDDPLFNAGYGSVLNYDGEVEMDAAVMDGRTSGFGAVAAITGVAHPISVARLVLEKTSHVLLAGPGATKFARSQGFPEVNCVYPEMLAAWKRAREKIALSGSSRACPYTGLDDPGERACDTVGCVIFDRGMLAAASSTGGSFLKMPGRVGDTPVPGGGIFASGNCAVVCTGLGEAFIETLTAKYVDSLVRDGIHPREAAERAMKRLHRLKKGAVGGLVAVDSKMRYGAAYNCRRFPVAVFENGVVAGDYKPVKIKE</sequence>
<dbReference type="Proteomes" id="UP000239549">
    <property type="component" value="Unassembled WGS sequence"/>
</dbReference>
<keyword evidence="4" id="KW-0645">Protease</keyword>
<feature type="binding site" evidence="2">
    <location>
        <begin position="196"/>
        <end position="199"/>
    </location>
    <ligand>
        <name>substrate</name>
    </ligand>
</feature>
<dbReference type="OrthoDB" id="9780217at2"/>
<keyword evidence="4" id="KW-0031">Aminopeptidase</keyword>
<accession>A0A2L2XFK1</accession>
<feature type="site" description="Cleavage; by autolysis" evidence="3">
    <location>
        <begin position="168"/>
        <end position="169"/>
    </location>
</feature>
<feature type="active site" description="Nucleophile" evidence="1">
    <location>
        <position position="169"/>
    </location>
</feature>
<dbReference type="SUPFAM" id="SSF56235">
    <property type="entry name" value="N-terminal nucleophile aminohydrolases (Ntn hydrolases)"/>
    <property type="match status" value="1"/>
</dbReference>
<name>A0A2L2XFK1_9FIRM</name>
<dbReference type="GO" id="GO:0005737">
    <property type="term" value="C:cytoplasm"/>
    <property type="evidence" value="ECO:0007669"/>
    <property type="project" value="TreeGrafter"/>
</dbReference>
<dbReference type="CDD" id="cd04512">
    <property type="entry name" value="Ntn_Asparaginase_2_like"/>
    <property type="match status" value="1"/>
</dbReference>
<dbReference type="AlphaFoldDB" id="A0A2L2XFK1"/>
<dbReference type="InterPro" id="IPR029055">
    <property type="entry name" value="Ntn_hydrolases_N"/>
</dbReference>
<gene>
    <name evidence="4" type="ORF">DCCM_4139</name>
</gene>
<proteinExistence type="predicted"/>
<protein>
    <submittedName>
        <fullName evidence="4">Isoaspartyl aminopeptidase</fullName>
    </submittedName>
</protein>
<dbReference type="GO" id="GO:0004177">
    <property type="term" value="F:aminopeptidase activity"/>
    <property type="evidence" value="ECO:0007669"/>
    <property type="project" value="UniProtKB-KW"/>
</dbReference>
<dbReference type="EMBL" id="BFAV01000155">
    <property type="protein sequence ID" value="GBF35018.1"/>
    <property type="molecule type" value="Genomic_DNA"/>
</dbReference>
<dbReference type="Pfam" id="PF01112">
    <property type="entry name" value="Asparaginase_2"/>
    <property type="match status" value="1"/>
</dbReference>
<feature type="binding site" evidence="2">
    <location>
        <begin position="218"/>
        <end position="221"/>
    </location>
    <ligand>
        <name>substrate</name>
    </ligand>
</feature>
<keyword evidence="4" id="KW-0378">Hydrolase</keyword>
<dbReference type="GO" id="GO:0016811">
    <property type="term" value="F:hydrolase activity, acting on carbon-nitrogen (but not peptide) bonds, in linear amides"/>
    <property type="evidence" value="ECO:0007669"/>
    <property type="project" value="UniProtKB-ARBA"/>
</dbReference>
<comment type="caution">
    <text evidence="4">The sequence shown here is derived from an EMBL/GenBank/DDBJ whole genome shotgun (WGS) entry which is preliminary data.</text>
</comment>
<dbReference type="Gene3D" id="3.60.20.30">
    <property type="entry name" value="(Glycosyl)asparaginase"/>
    <property type="match status" value="1"/>
</dbReference>
<evidence type="ECO:0000313" key="4">
    <source>
        <dbReference type="EMBL" id="GBF35018.1"/>
    </source>
</evidence>
<evidence type="ECO:0000256" key="3">
    <source>
        <dbReference type="PIRSR" id="PIRSR600246-3"/>
    </source>
</evidence>
<dbReference type="PANTHER" id="PTHR10188:SF6">
    <property type="entry name" value="N(4)-(BETA-N-ACETYLGLUCOSAMINYL)-L-ASPARAGINASE"/>
    <property type="match status" value="1"/>
</dbReference>
<dbReference type="RefSeq" id="WP_104373152.1">
    <property type="nucleotide sequence ID" value="NZ_BFAV01000155.1"/>
</dbReference>
<keyword evidence="5" id="KW-1185">Reference proteome</keyword>
<evidence type="ECO:0000256" key="1">
    <source>
        <dbReference type="PIRSR" id="PIRSR600246-1"/>
    </source>
</evidence>